<evidence type="ECO:0000313" key="3">
    <source>
        <dbReference type="Proteomes" id="UP000239203"/>
    </source>
</evidence>
<sequence>MNIYLSGLIWVLGAALVTAAVAYLIRRIGETTGTVENNEAAGQVFTIVGGLHAVLLAFVLISLFDATSAAEDDSYRETENLVAARWAADSLGEPTRTEVRDLVDQYLDAVINHEWPDLRQGNDDVSGEGWSALEKMRQAVAQAQAGDDWENAQKTDAANKLWDVYQARQDRLNAAGNGISDVLWFALVAGSVMSVALPLLFGGPRPVTHIVIVSILAGTLSLLLFATQQLQNPYSGGAQVEPTAFESAQARLR</sequence>
<proteinExistence type="predicted"/>
<name>A0A2S6GUK6_9PSEU</name>
<keyword evidence="1" id="KW-0472">Membrane</keyword>
<accession>A0A2S6GUK6</accession>
<reference evidence="2 3" key="1">
    <citation type="submission" date="2018-02" db="EMBL/GenBank/DDBJ databases">
        <title>Genomic Encyclopedia of Archaeal and Bacterial Type Strains, Phase II (KMG-II): from individual species to whole genera.</title>
        <authorList>
            <person name="Goeker M."/>
        </authorList>
    </citation>
    <scope>NUCLEOTIDE SEQUENCE [LARGE SCALE GENOMIC DNA]</scope>
    <source>
        <strain evidence="2 3">YU 961-1</strain>
    </source>
</reference>
<gene>
    <name evidence="2" type="ORF">CLV40_104120</name>
</gene>
<evidence type="ECO:0000256" key="1">
    <source>
        <dbReference type="SAM" id="Phobius"/>
    </source>
</evidence>
<organism evidence="2 3">
    <name type="scientific">Actinokineospora auranticolor</name>
    <dbReference type="NCBI Taxonomy" id="155976"/>
    <lineage>
        <taxon>Bacteria</taxon>
        <taxon>Bacillati</taxon>
        <taxon>Actinomycetota</taxon>
        <taxon>Actinomycetes</taxon>
        <taxon>Pseudonocardiales</taxon>
        <taxon>Pseudonocardiaceae</taxon>
        <taxon>Actinokineospora</taxon>
    </lineage>
</organism>
<keyword evidence="1" id="KW-0812">Transmembrane</keyword>
<comment type="caution">
    <text evidence="2">The sequence shown here is derived from an EMBL/GenBank/DDBJ whole genome shotgun (WGS) entry which is preliminary data.</text>
</comment>
<dbReference type="RefSeq" id="WP_104478436.1">
    <property type="nucleotide sequence ID" value="NZ_CP154825.1"/>
</dbReference>
<protein>
    <submittedName>
        <fullName evidence="2">Uncharacterized protein DUF4239</fullName>
    </submittedName>
</protein>
<feature type="transmembrane region" description="Helical" evidence="1">
    <location>
        <begin position="207"/>
        <end position="226"/>
    </location>
</feature>
<feature type="transmembrane region" description="Helical" evidence="1">
    <location>
        <begin position="182"/>
        <end position="201"/>
    </location>
</feature>
<keyword evidence="1" id="KW-1133">Transmembrane helix</keyword>
<feature type="transmembrane region" description="Helical" evidence="1">
    <location>
        <begin position="45"/>
        <end position="66"/>
    </location>
</feature>
<dbReference type="Pfam" id="PF14023">
    <property type="entry name" value="Bestrophin-like"/>
    <property type="match status" value="1"/>
</dbReference>
<evidence type="ECO:0000313" key="2">
    <source>
        <dbReference type="EMBL" id="PPK68876.1"/>
    </source>
</evidence>
<dbReference type="AlphaFoldDB" id="A0A2S6GUK6"/>
<dbReference type="EMBL" id="PTIX01000004">
    <property type="protein sequence ID" value="PPK68876.1"/>
    <property type="molecule type" value="Genomic_DNA"/>
</dbReference>
<dbReference type="OrthoDB" id="3427059at2"/>
<dbReference type="InterPro" id="IPR025333">
    <property type="entry name" value="DUF4239"/>
</dbReference>
<feature type="transmembrane region" description="Helical" evidence="1">
    <location>
        <begin position="7"/>
        <end position="25"/>
    </location>
</feature>
<keyword evidence="3" id="KW-1185">Reference proteome</keyword>
<dbReference type="Proteomes" id="UP000239203">
    <property type="component" value="Unassembled WGS sequence"/>
</dbReference>